<keyword evidence="2" id="KW-1133">Transmembrane helix</keyword>
<evidence type="ECO:0000313" key="3">
    <source>
        <dbReference type="EMBL" id="OEU16041.1"/>
    </source>
</evidence>
<feature type="compositionally biased region" description="Basic and acidic residues" evidence="1">
    <location>
        <begin position="115"/>
        <end position="128"/>
    </location>
</feature>
<feature type="region of interest" description="Disordered" evidence="1">
    <location>
        <begin position="115"/>
        <end position="169"/>
    </location>
</feature>
<dbReference type="InterPro" id="IPR035892">
    <property type="entry name" value="C2_domain_sf"/>
</dbReference>
<dbReference type="EMBL" id="KV784358">
    <property type="protein sequence ID" value="OEU16041.1"/>
    <property type="molecule type" value="Genomic_DNA"/>
</dbReference>
<dbReference type="OrthoDB" id="10250354at2759"/>
<name>A0A1E7FD19_9STRA</name>
<keyword evidence="2" id="KW-0472">Membrane</keyword>
<proteinExistence type="predicted"/>
<keyword evidence="2" id="KW-0812">Transmembrane</keyword>
<dbReference type="KEGG" id="fcy:FRACYDRAFT_238627"/>
<evidence type="ECO:0008006" key="5">
    <source>
        <dbReference type="Google" id="ProtNLM"/>
    </source>
</evidence>
<keyword evidence="4" id="KW-1185">Reference proteome</keyword>
<dbReference type="AlphaFoldDB" id="A0A1E7FD19"/>
<dbReference type="Gene3D" id="2.60.40.150">
    <property type="entry name" value="C2 domain"/>
    <property type="match status" value="1"/>
</dbReference>
<gene>
    <name evidence="3" type="ORF">FRACYDRAFT_238627</name>
</gene>
<accession>A0A1E7FD19</accession>
<feature type="compositionally biased region" description="Basic and acidic residues" evidence="1">
    <location>
        <begin position="528"/>
        <end position="540"/>
    </location>
</feature>
<feature type="compositionally biased region" description="Basic and acidic residues" evidence="1">
    <location>
        <begin position="159"/>
        <end position="169"/>
    </location>
</feature>
<dbReference type="Proteomes" id="UP000095751">
    <property type="component" value="Unassembled WGS sequence"/>
</dbReference>
<protein>
    <recommendedName>
        <fullName evidence="5">SEC63 domain-containing protein</fullName>
    </recommendedName>
</protein>
<evidence type="ECO:0000256" key="1">
    <source>
        <dbReference type="SAM" id="MobiDB-lite"/>
    </source>
</evidence>
<feature type="transmembrane region" description="Helical" evidence="2">
    <location>
        <begin position="15"/>
        <end position="40"/>
    </location>
</feature>
<dbReference type="InParanoid" id="A0A1E7FD19"/>
<reference evidence="3 4" key="1">
    <citation type="submission" date="2016-09" db="EMBL/GenBank/DDBJ databases">
        <title>Extensive genetic diversity and differential bi-allelic expression allows diatom success in the polar Southern Ocean.</title>
        <authorList>
            <consortium name="DOE Joint Genome Institute"/>
            <person name="Mock T."/>
            <person name="Otillar R.P."/>
            <person name="Strauss J."/>
            <person name="Dupont C."/>
            <person name="Frickenhaus S."/>
            <person name="Maumus F."/>
            <person name="Mcmullan M."/>
            <person name="Sanges R."/>
            <person name="Schmutz J."/>
            <person name="Toseland A."/>
            <person name="Valas R."/>
            <person name="Veluchamy A."/>
            <person name="Ward B.J."/>
            <person name="Allen A."/>
            <person name="Barry K."/>
            <person name="Falciatore A."/>
            <person name="Ferrante M."/>
            <person name="Fortunato A.E."/>
            <person name="Gloeckner G."/>
            <person name="Gruber A."/>
            <person name="Hipkin R."/>
            <person name="Janech M."/>
            <person name="Kroth P."/>
            <person name="Leese F."/>
            <person name="Lindquist E."/>
            <person name="Lyon B.R."/>
            <person name="Martin J."/>
            <person name="Mayer C."/>
            <person name="Parker M."/>
            <person name="Quesneville H."/>
            <person name="Raymond J."/>
            <person name="Uhlig C."/>
            <person name="Valentin K.U."/>
            <person name="Worden A.Z."/>
            <person name="Armbrust E.V."/>
            <person name="Bowler C."/>
            <person name="Green B."/>
            <person name="Moulton V."/>
            <person name="Van Oosterhout C."/>
            <person name="Grigoriev I."/>
        </authorList>
    </citation>
    <scope>NUCLEOTIDE SEQUENCE [LARGE SCALE GENOMIC DNA]</scope>
    <source>
        <strain evidence="3 4">CCMP1102</strain>
    </source>
</reference>
<organism evidence="3 4">
    <name type="scientific">Fragilariopsis cylindrus CCMP1102</name>
    <dbReference type="NCBI Taxonomy" id="635003"/>
    <lineage>
        <taxon>Eukaryota</taxon>
        <taxon>Sar</taxon>
        <taxon>Stramenopiles</taxon>
        <taxon>Ochrophyta</taxon>
        <taxon>Bacillariophyta</taxon>
        <taxon>Bacillariophyceae</taxon>
        <taxon>Bacillariophycidae</taxon>
        <taxon>Bacillariales</taxon>
        <taxon>Bacillariaceae</taxon>
        <taxon>Fragilariopsis</taxon>
    </lineage>
</organism>
<feature type="region of interest" description="Disordered" evidence="1">
    <location>
        <begin position="520"/>
        <end position="540"/>
    </location>
</feature>
<evidence type="ECO:0000313" key="4">
    <source>
        <dbReference type="Proteomes" id="UP000095751"/>
    </source>
</evidence>
<sequence>MSSSTEGEEVDSDNMLYIFLGYGVALMGGLTAVLYYFFVYKNKKVVEKKRGEDTEIDETLATNSVGLEDVTYIASKLRPDSDQLDILLAVCSTPESINWSTKALANREKIVQARLEDDKKKAEDEKSAPKKASGELFNLDDDGWANEDEDDEDLDDEEKEKAKKAKETLEEKQKFGEELAKASGKVTIYLEGVDEGVVGQEWVEKALKKVGAWPLDDLRFLKDMTFEYKGKQVSAMDHPGLRRNLCFVAGRLNSLALNSHPELLDAASKQLIDPTYFKNAADFRQRCAMLLEASLRAAVGLRSYPLTKTIVEAVSIFKIGCTSCTPKDVEWFNAIMMKQYRVLPRLLIENTSIENAKHPEMATSDVLLISLDLTRLHAENFTRQKVAMLQKQGIPPQMALQQYREGWWYFVCAERLDGETPASAVEIKKEGILNQVEDADLKKFEKTKFEDRLLTAWPMIVANVAQKSGKVKIQFKAPSVPGKYKFNVAVKSQDFLGADQVFSVEADIVDSALLGDSRKAATAEIEGDDKADKDEGKKDN</sequence>
<feature type="compositionally biased region" description="Acidic residues" evidence="1">
    <location>
        <begin position="138"/>
        <end position="158"/>
    </location>
</feature>
<evidence type="ECO:0000256" key="2">
    <source>
        <dbReference type="SAM" id="Phobius"/>
    </source>
</evidence>